<evidence type="ECO:0000256" key="1">
    <source>
        <dbReference type="SAM" id="MobiDB-lite"/>
    </source>
</evidence>
<reference evidence="3 4" key="1">
    <citation type="submission" date="2020-07" db="EMBL/GenBank/DDBJ databases">
        <title>Sequencing the genomes of 1000 actinobacteria strains.</title>
        <authorList>
            <person name="Klenk H.-P."/>
        </authorList>
    </citation>
    <scope>NUCLEOTIDE SEQUENCE [LARGE SCALE GENOMIC DNA]</scope>
    <source>
        <strain evidence="3 4">DSM 15664</strain>
    </source>
</reference>
<feature type="compositionally biased region" description="Acidic residues" evidence="1">
    <location>
        <begin position="239"/>
        <end position="257"/>
    </location>
</feature>
<keyword evidence="2" id="KW-0812">Transmembrane</keyword>
<gene>
    <name evidence="3" type="ORF">HNR11_002225</name>
</gene>
<feature type="compositionally biased region" description="Low complexity" evidence="1">
    <location>
        <begin position="276"/>
        <end position="288"/>
    </location>
</feature>
<sequence length="473" mass="49396">MTAENTEPNDAPGGADLRARYLPVSRKELRRRREAGIADEPRPTQAQEAPTDAPVDSMTAEESPAAEDSATTSAPEESGTVEGSGTEDDPEVADPEGEPDSAADGGGEADSEADSETDADSEADAEAQTDAESSSVPTFTTGSESTSGPGPGAPGPWGFSLPTPPASEPAVPTEPALPAGSALLAETSEQGSEDAATEPATGSEPGGTSEEVLEGGQAEPAEFFGSEEIEGPEDRAETDPAEDELSAEPTEDEDPAEATEGPAEGAEVDAAATVEPGSPASQPAQPRPQDLPGTDLDDQDEAPVPASRKSRRGLQVTENIAELSADKLAELQEINEAVAAADDPHRVDPELLKKQQALAARAMQANQERLRKEQVAADRDAKERRRRLRPESEVITRKALRAHMESDETAEPSDYATGSIEPIQARGAHGLEIDAMVEHSTRQGARQSMMGWLVIILAVLLVIALGVVLSFIL</sequence>
<keyword evidence="2" id="KW-0472">Membrane</keyword>
<feature type="transmembrane region" description="Helical" evidence="2">
    <location>
        <begin position="449"/>
        <end position="472"/>
    </location>
</feature>
<proteinExistence type="predicted"/>
<dbReference type="EMBL" id="JACCFQ010000001">
    <property type="protein sequence ID" value="NYJ17691.1"/>
    <property type="molecule type" value="Genomic_DNA"/>
</dbReference>
<keyword evidence="2" id="KW-1133">Transmembrane helix</keyword>
<feature type="region of interest" description="Disordered" evidence="1">
    <location>
        <begin position="369"/>
        <end position="390"/>
    </location>
</feature>
<keyword evidence="4" id="KW-1185">Reference proteome</keyword>
<feature type="region of interest" description="Disordered" evidence="1">
    <location>
        <begin position="1"/>
        <end position="315"/>
    </location>
</feature>
<dbReference type="RefSeq" id="WP_179442366.1">
    <property type="nucleotide sequence ID" value="NZ_BAAALK010000002.1"/>
</dbReference>
<evidence type="ECO:0000313" key="4">
    <source>
        <dbReference type="Proteomes" id="UP000560069"/>
    </source>
</evidence>
<feature type="compositionally biased region" description="Acidic residues" evidence="1">
    <location>
        <begin position="85"/>
        <end position="129"/>
    </location>
</feature>
<organism evidence="3 4">
    <name type="scientific">Nesterenkonia sandarakina</name>
    <dbReference type="NCBI Taxonomy" id="272918"/>
    <lineage>
        <taxon>Bacteria</taxon>
        <taxon>Bacillati</taxon>
        <taxon>Actinomycetota</taxon>
        <taxon>Actinomycetes</taxon>
        <taxon>Micrococcales</taxon>
        <taxon>Micrococcaceae</taxon>
        <taxon>Nesterenkonia</taxon>
    </lineage>
</organism>
<comment type="caution">
    <text evidence="3">The sequence shown here is derived from an EMBL/GenBank/DDBJ whole genome shotgun (WGS) entry which is preliminary data.</text>
</comment>
<protein>
    <submittedName>
        <fullName evidence="3">Uncharacterized protein</fullName>
    </submittedName>
</protein>
<dbReference type="AlphaFoldDB" id="A0A7Z0J456"/>
<evidence type="ECO:0000256" key="2">
    <source>
        <dbReference type="SAM" id="Phobius"/>
    </source>
</evidence>
<feature type="compositionally biased region" description="Low complexity" evidence="1">
    <location>
        <begin position="130"/>
        <end position="148"/>
    </location>
</feature>
<evidence type="ECO:0000313" key="3">
    <source>
        <dbReference type="EMBL" id="NYJ17691.1"/>
    </source>
</evidence>
<accession>A0A7Z0J456</accession>
<dbReference type="Proteomes" id="UP000560069">
    <property type="component" value="Unassembled WGS sequence"/>
</dbReference>
<name>A0A7Z0J456_9MICC</name>